<evidence type="ECO:0000256" key="5">
    <source>
        <dbReference type="SAM" id="MobiDB-lite"/>
    </source>
</evidence>
<dbReference type="RefSeq" id="WP_200198733.1">
    <property type="nucleotide sequence ID" value="NZ_JAENHM010000077.1"/>
</dbReference>
<reference evidence="9" key="1">
    <citation type="submission" date="2021-01" db="EMBL/GenBank/DDBJ databases">
        <title>Genome public.</title>
        <authorList>
            <person name="Liu C."/>
            <person name="Sun Q."/>
        </authorList>
    </citation>
    <scope>NUCLEOTIDE SEQUENCE [LARGE SCALE GENOMIC DNA]</scope>
    <source>
        <strain evidence="9">YIM B02556</strain>
    </source>
</reference>
<feature type="chain" id="PRO_5045676726" evidence="6">
    <location>
        <begin position="23"/>
        <end position="338"/>
    </location>
</feature>
<dbReference type="InterPro" id="IPR036866">
    <property type="entry name" value="RibonucZ/Hydroxyglut_hydro"/>
</dbReference>
<protein>
    <submittedName>
        <fullName evidence="8">MBL fold metallo-hydrolase</fullName>
    </submittedName>
</protein>
<dbReference type="Gene3D" id="3.60.15.10">
    <property type="entry name" value="Ribonuclease Z/Hydroxyacylglutathione hydrolase-like"/>
    <property type="match status" value="1"/>
</dbReference>
<evidence type="ECO:0000313" key="8">
    <source>
        <dbReference type="EMBL" id="MBK1842066.1"/>
    </source>
</evidence>
<keyword evidence="9" id="KW-1185">Reference proteome</keyword>
<keyword evidence="4" id="KW-0862">Zinc</keyword>
<evidence type="ECO:0000256" key="6">
    <source>
        <dbReference type="SAM" id="SignalP"/>
    </source>
</evidence>
<dbReference type="SMART" id="SM00849">
    <property type="entry name" value="Lactamase_B"/>
    <property type="match status" value="1"/>
</dbReference>
<sequence>MKSQMLVLAAGLLFAAIPAGHAADKAADRPAAQSAAQPQAAQPQAVQPQAAQPSAAGVYRFAVGDFRVTALSDGTLPLDVKPLVKGLPPERIDALLAERFERDPLETSINAFLIDAGPRLLLVDTGAGRLFGPYGGKLPASLAAAGYRPDQVTDILLTHIHTDHSGGLTLDGRMAFPNATVHVGQADVDYFLDHANLARGLQPRLYDEAVATVGPYLKAGKVKPFSDQSEILPGVTAIPTPGHTPGHAFYRVASRGETIEFWGDIIHVGPVQFPHPDATVAFDIDQDAARAQRLKCFAQEAGSGQLTAAAHLGFPGLGRLRRDGDAYRWVPVEYRNRE</sequence>
<dbReference type="InterPro" id="IPR051013">
    <property type="entry name" value="MBL_superfamily_lactonases"/>
</dbReference>
<evidence type="ECO:0000259" key="7">
    <source>
        <dbReference type="SMART" id="SM00849"/>
    </source>
</evidence>
<gene>
    <name evidence="8" type="ORF">JHL17_32185</name>
</gene>
<feature type="region of interest" description="Disordered" evidence="5">
    <location>
        <begin position="25"/>
        <end position="49"/>
    </location>
</feature>
<feature type="signal peptide" evidence="6">
    <location>
        <begin position="1"/>
        <end position="22"/>
    </location>
</feature>
<evidence type="ECO:0000313" key="9">
    <source>
        <dbReference type="Proteomes" id="UP000652760"/>
    </source>
</evidence>
<dbReference type="EMBL" id="JAENHM010000077">
    <property type="protein sequence ID" value="MBK1842066.1"/>
    <property type="molecule type" value="Genomic_DNA"/>
</dbReference>
<dbReference type="PANTHER" id="PTHR42978">
    <property type="entry name" value="QUORUM-QUENCHING LACTONASE YTNP-RELATED-RELATED"/>
    <property type="match status" value="1"/>
</dbReference>
<dbReference type="InterPro" id="IPR001279">
    <property type="entry name" value="Metallo-B-lactamas"/>
</dbReference>
<proteinExistence type="inferred from homology"/>
<name>A0ABS1FF56_9PROT</name>
<keyword evidence="6" id="KW-0732">Signal</keyword>
<dbReference type="SUPFAM" id="SSF56281">
    <property type="entry name" value="Metallo-hydrolase/oxidoreductase"/>
    <property type="match status" value="1"/>
</dbReference>
<dbReference type="PANTHER" id="PTHR42978:SF6">
    <property type="entry name" value="QUORUM-QUENCHING LACTONASE YTNP-RELATED"/>
    <property type="match status" value="1"/>
</dbReference>
<comment type="similarity">
    <text evidence="1">Belongs to the metallo-beta-lactamase superfamily.</text>
</comment>
<dbReference type="CDD" id="cd07720">
    <property type="entry name" value="OPHC2-like_MBL-fold"/>
    <property type="match status" value="1"/>
</dbReference>
<feature type="domain" description="Metallo-beta-lactamase" evidence="7">
    <location>
        <begin position="108"/>
        <end position="317"/>
    </location>
</feature>
<dbReference type="Pfam" id="PF00753">
    <property type="entry name" value="Lactamase_B"/>
    <property type="match status" value="1"/>
</dbReference>
<evidence type="ECO:0000256" key="3">
    <source>
        <dbReference type="ARBA" id="ARBA00022801"/>
    </source>
</evidence>
<keyword evidence="2" id="KW-0479">Metal-binding</keyword>
<evidence type="ECO:0000256" key="4">
    <source>
        <dbReference type="ARBA" id="ARBA00022833"/>
    </source>
</evidence>
<evidence type="ECO:0000256" key="1">
    <source>
        <dbReference type="ARBA" id="ARBA00007749"/>
    </source>
</evidence>
<evidence type="ECO:0000256" key="2">
    <source>
        <dbReference type="ARBA" id="ARBA00022723"/>
    </source>
</evidence>
<dbReference type="Proteomes" id="UP000652760">
    <property type="component" value="Unassembled WGS sequence"/>
</dbReference>
<feature type="compositionally biased region" description="Low complexity" evidence="5">
    <location>
        <begin position="29"/>
        <end position="49"/>
    </location>
</feature>
<accession>A0ABS1FF56</accession>
<organism evidence="8 9">
    <name type="scientific">Azospirillum endophyticum</name>
    <dbReference type="NCBI Taxonomy" id="2800326"/>
    <lineage>
        <taxon>Bacteria</taxon>
        <taxon>Pseudomonadati</taxon>
        <taxon>Pseudomonadota</taxon>
        <taxon>Alphaproteobacteria</taxon>
        <taxon>Rhodospirillales</taxon>
        <taxon>Azospirillaceae</taxon>
        <taxon>Azospirillum</taxon>
    </lineage>
</organism>
<comment type="caution">
    <text evidence="8">The sequence shown here is derived from an EMBL/GenBank/DDBJ whole genome shotgun (WGS) entry which is preliminary data.</text>
</comment>
<keyword evidence="3" id="KW-0378">Hydrolase</keyword>